<comment type="caution">
    <text evidence="1">The sequence shown here is derived from an EMBL/GenBank/DDBJ whole genome shotgun (WGS) entry which is preliminary data.</text>
</comment>
<dbReference type="Proteomes" id="UP001207742">
    <property type="component" value="Unassembled WGS sequence"/>
</dbReference>
<sequence length="302" mass="34809">MEETYRKQVSLLLTVLPEVAKEKCFALHGGTAINLFVRDMPRLSVDIDLTYLLIEDRSNSLTHIAEALERIKANIEKVLPNAKVSHREDNAKLQISANKVDIKLEVNLVNRGSLSEPVEMELCVKAQNDFEAFCIMPVVPIGQLFGGKIIAALDRQHPRDLFDVKHLLEIEGFTQEIKEGFLHYLLCSDRPINEIITPNFQGQRAVMENQFTGMTDEVFDYTEFEDVRKKLVQTIHANLTNSDKAFLLSVKNATPDWEIYDFEKFPAVRWKLQNLQNLKDKNPKKHRELYEALEKKLMIPME</sequence>
<keyword evidence="2" id="KW-1185">Reference proteome</keyword>
<dbReference type="RefSeq" id="WP_264727778.1">
    <property type="nucleotide sequence ID" value="NZ_JAPDNR010000001.1"/>
</dbReference>
<organism evidence="1 2">
    <name type="scientific">Chitinophaga nivalis</name>
    <dbReference type="NCBI Taxonomy" id="2991709"/>
    <lineage>
        <taxon>Bacteria</taxon>
        <taxon>Pseudomonadati</taxon>
        <taxon>Bacteroidota</taxon>
        <taxon>Chitinophagia</taxon>
        <taxon>Chitinophagales</taxon>
        <taxon>Chitinophagaceae</taxon>
        <taxon>Chitinophaga</taxon>
    </lineage>
</organism>
<dbReference type="InterPro" id="IPR014942">
    <property type="entry name" value="AbiEii"/>
</dbReference>
<dbReference type="Pfam" id="PF08843">
    <property type="entry name" value="AbiEii"/>
    <property type="match status" value="1"/>
</dbReference>
<accession>A0ABT3IG56</accession>
<gene>
    <name evidence="1" type="ORF">OL497_03475</name>
</gene>
<proteinExistence type="predicted"/>
<evidence type="ECO:0000313" key="2">
    <source>
        <dbReference type="Proteomes" id="UP001207742"/>
    </source>
</evidence>
<dbReference type="EMBL" id="JAPDNS010000001">
    <property type="protein sequence ID" value="MCW3482938.1"/>
    <property type="molecule type" value="Genomic_DNA"/>
</dbReference>
<reference evidence="1 2" key="1">
    <citation type="submission" date="2022-10" db="EMBL/GenBank/DDBJ databases">
        <title>Chitinophaga nivalis PC15 sp. nov., isolated from Pyeongchang county, South Korea.</title>
        <authorList>
            <person name="Trinh H.N."/>
        </authorList>
    </citation>
    <scope>NUCLEOTIDE SEQUENCE [LARGE SCALE GENOMIC DNA]</scope>
    <source>
        <strain evidence="1 2">PC14</strain>
    </source>
</reference>
<evidence type="ECO:0000313" key="1">
    <source>
        <dbReference type="EMBL" id="MCW3482938.1"/>
    </source>
</evidence>
<dbReference type="GO" id="GO:0016740">
    <property type="term" value="F:transferase activity"/>
    <property type="evidence" value="ECO:0007669"/>
    <property type="project" value="UniProtKB-KW"/>
</dbReference>
<dbReference type="Gene3D" id="3.10.450.620">
    <property type="entry name" value="JHP933, nucleotidyltransferase-like core domain"/>
    <property type="match status" value="1"/>
</dbReference>
<name>A0ABT3IG56_9BACT</name>
<protein>
    <submittedName>
        <fullName evidence="1">Nucleotidyl transferase AbiEii/AbiGii toxin family protein</fullName>
    </submittedName>
</protein>
<keyword evidence="1" id="KW-0808">Transferase</keyword>